<dbReference type="Proteomes" id="UP001153555">
    <property type="component" value="Unassembled WGS sequence"/>
</dbReference>
<feature type="compositionally biased region" description="Pro residues" evidence="1">
    <location>
        <begin position="1"/>
        <end position="18"/>
    </location>
</feature>
<gene>
    <name evidence="2" type="ORF">SHERM_11689</name>
</gene>
<feature type="region of interest" description="Disordered" evidence="1">
    <location>
        <begin position="87"/>
        <end position="143"/>
    </location>
</feature>
<reference evidence="2" key="1">
    <citation type="submission" date="2019-12" db="EMBL/GenBank/DDBJ databases">
        <authorList>
            <person name="Scholes J."/>
        </authorList>
    </citation>
    <scope>NUCLEOTIDE SEQUENCE</scope>
</reference>
<feature type="compositionally biased region" description="Low complexity" evidence="1">
    <location>
        <begin position="87"/>
        <end position="96"/>
    </location>
</feature>
<dbReference type="PANTHER" id="PTHR33781">
    <property type="entry name" value="PROTEIN PHYTOCHROME KINASE SUBSTRATE 1-RELATED"/>
    <property type="match status" value="1"/>
</dbReference>
<feature type="region of interest" description="Disordered" evidence="1">
    <location>
        <begin position="1"/>
        <end position="56"/>
    </location>
</feature>
<dbReference type="InterPro" id="IPR039615">
    <property type="entry name" value="PKS"/>
</dbReference>
<evidence type="ECO:0000256" key="1">
    <source>
        <dbReference type="SAM" id="MobiDB-lite"/>
    </source>
</evidence>
<feature type="compositionally biased region" description="Polar residues" evidence="1">
    <location>
        <begin position="20"/>
        <end position="51"/>
    </location>
</feature>
<evidence type="ECO:0000313" key="2">
    <source>
        <dbReference type="EMBL" id="CAA0809778.1"/>
    </source>
</evidence>
<dbReference type="PANTHER" id="PTHR33781:SF1">
    <property type="entry name" value="PROTEIN PHYTOCHROME KINASE SUBSTRATE 4"/>
    <property type="match status" value="1"/>
</dbReference>
<accession>A0A9N7R3K4</accession>
<proteinExistence type="predicted"/>
<feature type="compositionally biased region" description="Polar residues" evidence="1">
    <location>
        <begin position="114"/>
        <end position="136"/>
    </location>
</feature>
<organism evidence="2 3">
    <name type="scientific">Striga hermonthica</name>
    <name type="common">Purple witchweed</name>
    <name type="synonym">Buchnera hermonthica</name>
    <dbReference type="NCBI Taxonomy" id="68872"/>
    <lineage>
        <taxon>Eukaryota</taxon>
        <taxon>Viridiplantae</taxon>
        <taxon>Streptophyta</taxon>
        <taxon>Embryophyta</taxon>
        <taxon>Tracheophyta</taxon>
        <taxon>Spermatophyta</taxon>
        <taxon>Magnoliopsida</taxon>
        <taxon>eudicotyledons</taxon>
        <taxon>Gunneridae</taxon>
        <taxon>Pentapetalae</taxon>
        <taxon>asterids</taxon>
        <taxon>lamiids</taxon>
        <taxon>Lamiales</taxon>
        <taxon>Orobanchaceae</taxon>
        <taxon>Buchnereae</taxon>
        <taxon>Striga</taxon>
    </lineage>
</organism>
<protein>
    <submittedName>
        <fullName evidence="2">Protein PHYTOCHROME KINASE SUBSTRATE 4</fullName>
    </submittedName>
</protein>
<keyword evidence="2" id="KW-0418">Kinase</keyword>
<dbReference type="GO" id="GO:0009638">
    <property type="term" value="P:phototropism"/>
    <property type="evidence" value="ECO:0007669"/>
    <property type="project" value="InterPro"/>
</dbReference>
<name>A0A9N7R3K4_STRHE</name>
<keyword evidence="2" id="KW-0808">Transferase</keyword>
<dbReference type="OrthoDB" id="691744at2759"/>
<sequence length="174" mass="18969">MDPPPPPPPAVAVVPKPPRYNSSQHNPVFTATTVSDKSPLNIQSFPQSKNPNYDDLSFSSYVKPKEKADEEPEISIFDAQKYFCEINDNNNNKNLNQDPRLSSVSSEGYGRNFRTGSFNATPTASSEASWNSQTGLLANPPGSAAVNVKKSAASGDHGLQRKSSGKKWIFGRRI</sequence>
<feature type="compositionally biased region" description="Polar residues" evidence="1">
    <location>
        <begin position="97"/>
        <end position="106"/>
    </location>
</feature>
<dbReference type="GO" id="GO:0016301">
    <property type="term" value="F:kinase activity"/>
    <property type="evidence" value="ECO:0007669"/>
    <property type="project" value="UniProtKB-KW"/>
</dbReference>
<dbReference type="EMBL" id="CACSLK010004199">
    <property type="protein sequence ID" value="CAA0809778.1"/>
    <property type="molecule type" value="Genomic_DNA"/>
</dbReference>
<dbReference type="AlphaFoldDB" id="A0A9N7R3K4"/>
<keyword evidence="3" id="KW-1185">Reference proteome</keyword>
<comment type="caution">
    <text evidence="2">The sequence shown here is derived from an EMBL/GenBank/DDBJ whole genome shotgun (WGS) entry which is preliminary data.</text>
</comment>
<evidence type="ECO:0000313" key="3">
    <source>
        <dbReference type="Proteomes" id="UP001153555"/>
    </source>
</evidence>